<reference evidence="2 3" key="1">
    <citation type="journal article" date="2017" name="Plant Biotechnol. J.">
        <title>A comprehensive draft genome sequence for lupin (Lupinus angustifolius), an emerging health food: insights into plant-microbe interactions and legume evolution.</title>
        <authorList>
            <person name="Hane J.K."/>
            <person name="Ming Y."/>
            <person name="Kamphuis L.G."/>
            <person name="Nelson M.N."/>
            <person name="Garg G."/>
            <person name="Atkins C.A."/>
            <person name="Bayer P.E."/>
            <person name="Bravo A."/>
            <person name="Bringans S."/>
            <person name="Cannon S."/>
            <person name="Edwards D."/>
            <person name="Foley R."/>
            <person name="Gao L.L."/>
            <person name="Harrison M.J."/>
            <person name="Huang W."/>
            <person name="Hurgobin B."/>
            <person name="Li S."/>
            <person name="Liu C.W."/>
            <person name="McGrath A."/>
            <person name="Morahan G."/>
            <person name="Murray J."/>
            <person name="Weller J."/>
            <person name="Jian J."/>
            <person name="Singh K.B."/>
        </authorList>
    </citation>
    <scope>NUCLEOTIDE SEQUENCE [LARGE SCALE GENOMIC DNA]</scope>
    <source>
        <strain evidence="3">cv. Tanjil</strain>
        <tissue evidence="2">Whole plant</tissue>
    </source>
</reference>
<accession>A0A1J7IC34</accession>
<dbReference type="Gene3D" id="3.30.70.330">
    <property type="match status" value="1"/>
</dbReference>
<dbReference type="EMBL" id="CM007365">
    <property type="protein sequence ID" value="OIW11717.1"/>
    <property type="molecule type" value="Genomic_DNA"/>
</dbReference>
<dbReference type="GO" id="GO:0003676">
    <property type="term" value="F:nucleic acid binding"/>
    <property type="evidence" value="ECO:0007669"/>
    <property type="project" value="InterPro"/>
</dbReference>
<dbReference type="InterPro" id="IPR035979">
    <property type="entry name" value="RBD_domain_sf"/>
</dbReference>
<dbReference type="AlphaFoldDB" id="A0A1J7IC34"/>
<feature type="region of interest" description="Disordered" evidence="1">
    <location>
        <begin position="261"/>
        <end position="301"/>
    </location>
</feature>
<feature type="region of interest" description="Disordered" evidence="1">
    <location>
        <begin position="1"/>
        <end position="21"/>
    </location>
</feature>
<feature type="compositionally biased region" description="Basic and acidic residues" evidence="1">
    <location>
        <begin position="285"/>
        <end position="301"/>
    </location>
</feature>
<name>A0A1J7IC34_LUPAN</name>
<keyword evidence="3" id="KW-1185">Reference proteome</keyword>
<dbReference type="Gramene" id="OIW11717">
    <property type="protein sequence ID" value="OIW11717"/>
    <property type="gene ID" value="TanjilG_14350"/>
</dbReference>
<dbReference type="Proteomes" id="UP000188354">
    <property type="component" value="Chromosome LG05"/>
</dbReference>
<evidence type="ECO:0008006" key="4">
    <source>
        <dbReference type="Google" id="ProtNLM"/>
    </source>
</evidence>
<evidence type="ECO:0000313" key="2">
    <source>
        <dbReference type="EMBL" id="OIW11717.1"/>
    </source>
</evidence>
<evidence type="ECO:0000256" key="1">
    <source>
        <dbReference type="SAM" id="MobiDB-lite"/>
    </source>
</evidence>
<protein>
    <recommendedName>
        <fullName evidence="4">RRM domain-containing protein</fullName>
    </recommendedName>
</protein>
<sequence length="301" mass="34177">MRVARPHANNNAFERPRPHANNFVVDRPRPYHLNFEGRSKDNLSTIYITNFPDDFRTSDLWHFFLKWGRVRDVYIPFKRNSFGQRFERNRDRSCGRKMTQRTVWVNSTQNVRDGRSFADAVRGEYRVRRLKHRCGGDQEGREGILDEINVECGPRCIGKRMNVVEDSQGDDTLNGNYCEACFLSHGHDSRANLCGGIFNAFMESDTKNHGPSHDLPLNLISPECGLDVGPETNYNLHDSPHPMDNSLDSYAPILVEPKTPGLGTAAEINGPGMDEDQAAGGFLDVQKKEKSSSENFQETEK</sequence>
<gene>
    <name evidence="2" type="ORF">TanjilG_14350</name>
</gene>
<dbReference type="SUPFAM" id="SSF54928">
    <property type="entry name" value="RNA-binding domain, RBD"/>
    <property type="match status" value="1"/>
</dbReference>
<proteinExistence type="predicted"/>
<evidence type="ECO:0000313" key="3">
    <source>
        <dbReference type="Proteomes" id="UP000188354"/>
    </source>
</evidence>
<dbReference type="InterPro" id="IPR012677">
    <property type="entry name" value="Nucleotide-bd_a/b_plait_sf"/>
</dbReference>
<organism evidence="2 3">
    <name type="scientific">Lupinus angustifolius</name>
    <name type="common">Narrow-leaved blue lupine</name>
    <dbReference type="NCBI Taxonomy" id="3871"/>
    <lineage>
        <taxon>Eukaryota</taxon>
        <taxon>Viridiplantae</taxon>
        <taxon>Streptophyta</taxon>
        <taxon>Embryophyta</taxon>
        <taxon>Tracheophyta</taxon>
        <taxon>Spermatophyta</taxon>
        <taxon>Magnoliopsida</taxon>
        <taxon>eudicotyledons</taxon>
        <taxon>Gunneridae</taxon>
        <taxon>Pentapetalae</taxon>
        <taxon>rosids</taxon>
        <taxon>fabids</taxon>
        <taxon>Fabales</taxon>
        <taxon>Fabaceae</taxon>
        <taxon>Papilionoideae</taxon>
        <taxon>50 kb inversion clade</taxon>
        <taxon>genistoids sensu lato</taxon>
        <taxon>core genistoids</taxon>
        <taxon>Genisteae</taxon>
        <taxon>Lupinus</taxon>
    </lineage>
</organism>